<dbReference type="STRING" id="572478.Vdis_0259"/>
<gene>
    <name evidence="2" type="ordered locus">Vdis_0259</name>
</gene>
<dbReference type="AlphaFoldDB" id="E1QT76"/>
<proteinExistence type="predicted"/>
<evidence type="ECO:0000259" key="1">
    <source>
        <dbReference type="Pfam" id="PF02036"/>
    </source>
</evidence>
<feature type="domain" description="SCP2" evidence="1">
    <location>
        <begin position="15"/>
        <end position="105"/>
    </location>
</feature>
<sequence>MSEDPFELLNSMTQQALPKIASKVTGPVKVFQFTGEGYEPFYVEIGGGTVKLTKGTHRSPTATIQVNKDNLLKMIKGQLDAMQAYFSGAIKVMGNIMDAASLIDIINTARSSR</sequence>
<dbReference type="KEGG" id="vdi:Vdis_0259"/>
<dbReference type="HOGENOM" id="CLU_105945_1_4_2"/>
<dbReference type="Pfam" id="PF02036">
    <property type="entry name" value="SCP2"/>
    <property type="match status" value="1"/>
</dbReference>
<keyword evidence="3" id="KW-1185">Reference proteome</keyword>
<dbReference type="RefSeq" id="WP_013335393.1">
    <property type="nucleotide sequence ID" value="NC_014537.1"/>
</dbReference>
<accession>E1QT76</accession>
<dbReference type="Gene3D" id="3.30.1050.10">
    <property type="entry name" value="SCP2 sterol-binding domain"/>
    <property type="match status" value="1"/>
</dbReference>
<evidence type="ECO:0000313" key="3">
    <source>
        <dbReference type="Proteomes" id="UP000006681"/>
    </source>
</evidence>
<reference evidence="2 3" key="1">
    <citation type="journal article" date="2010" name="Stand. Genomic Sci.">
        <title>Complete genome sequence of Vulcanisaeta distributa type strain (IC-017).</title>
        <authorList>
            <person name="Mavromatis K."/>
            <person name="Sikorski J."/>
            <person name="Pabst E."/>
            <person name="Teshima H."/>
            <person name="Lapidus A."/>
            <person name="Lucas S."/>
            <person name="Nolan M."/>
            <person name="Glavina Del Rio T."/>
            <person name="Cheng J.F."/>
            <person name="Bruce D."/>
            <person name="Goodwin L."/>
            <person name="Pitluck S."/>
            <person name="Liolios K."/>
            <person name="Ivanova N."/>
            <person name="Mikhailova N."/>
            <person name="Pati A."/>
            <person name="Chen A."/>
            <person name="Palaniappan K."/>
            <person name="Land M."/>
            <person name="Hauser L."/>
            <person name="Chang Y.J."/>
            <person name="Jeffries C.D."/>
            <person name="Rohde M."/>
            <person name="Spring S."/>
            <person name="Goker M."/>
            <person name="Wirth R."/>
            <person name="Woyke T."/>
            <person name="Bristow J."/>
            <person name="Eisen J.A."/>
            <person name="Markowitz V."/>
            <person name="Hugenholtz P."/>
            <person name="Klenk H.P."/>
            <person name="Kyrpides N.C."/>
        </authorList>
    </citation>
    <scope>NUCLEOTIDE SEQUENCE [LARGE SCALE GENOMIC DNA]</scope>
    <source>
        <strain evidence="3">DSM 14429 / JCM 11212 / NBRC 100878 / IC-017</strain>
    </source>
</reference>
<organism evidence="2 3">
    <name type="scientific">Vulcanisaeta distributa (strain DSM 14429 / JCM 11212 / NBRC 100878 / IC-017)</name>
    <dbReference type="NCBI Taxonomy" id="572478"/>
    <lineage>
        <taxon>Archaea</taxon>
        <taxon>Thermoproteota</taxon>
        <taxon>Thermoprotei</taxon>
        <taxon>Thermoproteales</taxon>
        <taxon>Thermoproteaceae</taxon>
        <taxon>Vulcanisaeta</taxon>
    </lineage>
</organism>
<dbReference type="OrthoDB" id="23807at2157"/>
<dbReference type="SUPFAM" id="SSF55718">
    <property type="entry name" value="SCP-like"/>
    <property type="match status" value="1"/>
</dbReference>
<dbReference type="EMBL" id="CP002100">
    <property type="protein sequence ID" value="ADN49668.1"/>
    <property type="molecule type" value="Genomic_DNA"/>
</dbReference>
<evidence type="ECO:0000313" key="2">
    <source>
        <dbReference type="EMBL" id="ADN49668.1"/>
    </source>
</evidence>
<protein>
    <submittedName>
        <fullName evidence="2">Sterol-binding domain protein</fullName>
    </submittedName>
</protein>
<dbReference type="GeneID" id="9751176"/>
<dbReference type="InterPro" id="IPR003033">
    <property type="entry name" value="SCP2_sterol-bd_dom"/>
</dbReference>
<reference evidence="3" key="2">
    <citation type="journal article" date="2010" name="Stand. Genomic Sci.">
        <title>Complete genome sequence of Vulcanisaeta distributa type strain (IC-017T).</title>
        <authorList>
            <person name="Mavromatis K."/>
            <person name="Sikorski J."/>
            <person name="Pabst E."/>
            <person name="Teshima H."/>
            <person name="Lapidus A."/>
            <person name="Lucas S."/>
            <person name="Nolan M."/>
            <person name="Glavina Del Rio T."/>
            <person name="Cheng J."/>
            <person name="Bruce D."/>
            <person name="Goodwin L."/>
            <person name="Pitluck S."/>
            <person name="Liolios K."/>
            <person name="Ivanova N."/>
            <person name="Mikhailova N."/>
            <person name="Pati A."/>
            <person name="Chen A."/>
            <person name="Palaniappan K."/>
            <person name="Land M."/>
            <person name="Hauser L."/>
            <person name="Chang Y."/>
            <person name="Jeffries C."/>
            <person name="Rohde M."/>
            <person name="Spring S."/>
            <person name="Goker M."/>
            <person name="Wirth R."/>
            <person name="Woyke T."/>
            <person name="Bristow J."/>
            <person name="Eisen J."/>
            <person name="Markowitz V."/>
            <person name="Hugenholtz P."/>
            <person name="Klenk H."/>
            <person name="Kyrpides N."/>
        </authorList>
    </citation>
    <scope>NUCLEOTIDE SEQUENCE [LARGE SCALE GENOMIC DNA]</scope>
    <source>
        <strain evidence="3">DSM 14429 / JCM 11212 / NBRC 100878 / IC-017</strain>
    </source>
</reference>
<dbReference type="eggNOG" id="arCOG01843">
    <property type="taxonomic scope" value="Archaea"/>
</dbReference>
<dbReference type="Proteomes" id="UP000006681">
    <property type="component" value="Chromosome"/>
</dbReference>
<dbReference type="InterPro" id="IPR036527">
    <property type="entry name" value="SCP2_sterol-bd_dom_sf"/>
</dbReference>
<name>E1QT76_VULDI</name>